<protein>
    <recommendedName>
        <fullName evidence="6 7">Methionine aminopeptidase</fullName>
        <shortName evidence="6">MAP</shortName>
        <shortName evidence="6">MetAP</shortName>
        <ecNumber evidence="6 7">3.4.11.18</ecNumber>
    </recommendedName>
    <alternativeName>
        <fullName evidence="6">Peptidase M</fullName>
    </alternativeName>
</protein>
<dbReference type="Proteomes" id="UP000244792">
    <property type="component" value="Chromosome"/>
</dbReference>
<dbReference type="InterPro" id="IPR036005">
    <property type="entry name" value="Creatinase/aminopeptidase-like"/>
</dbReference>
<feature type="binding site" evidence="6">
    <location>
        <position position="248"/>
    </location>
    <ligand>
        <name>a divalent metal cation</name>
        <dbReference type="ChEBI" id="CHEBI:60240"/>
        <label>2</label>
        <note>catalytic</note>
    </ligand>
</feature>
<evidence type="ECO:0000259" key="8">
    <source>
        <dbReference type="Pfam" id="PF00557"/>
    </source>
</evidence>
<dbReference type="OrthoDB" id="9802055at2"/>
<dbReference type="InterPro" id="IPR002467">
    <property type="entry name" value="Pept_M24A_MAP1"/>
</dbReference>
<dbReference type="KEGG" id="taci:TDSAC_0500"/>
<dbReference type="GO" id="GO:0004239">
    <property type="term" value="F:initiator methionyl aminopeptidase activity"/>
    <property type="evidence" value="ECO:0007669"/>
    <property type="project" value="UniProtKB-UniRule"/>
</dbReference>
<gene>
    <name evidence="6" type="primary">map</name>
    <name evidence="9" type="ORF">TDSAC_0500</name>
</gene>
<reference evidence="9 10" key="1">
    <citation type="submission" date="2017-04" db="EMBL/GenBank/DDBJ databases">
        <title>Genomic insights into metabolism of Thermodesulfobium acidiphilum.</title>
        <authorList>
            <person name="Toshchakov S.V."/>
            <person name="Frolov E.N."/>
            <person name="Kublanov I.V."/>
            <person name="Samarov N.I."/>
            <person name="Novikov A."/>
            <person name="Lebedinsky A.V."/>
            <person name="Bonch-Osmolovskaya E.A."/>
            <person name="Chernyh N.A."/>
        </authorList>
    </citation>
    <scope>NUCLEOTIDE SEQUENCE [LARGE SCALE GENOMIC DNA]</scope>
    <source>
        <strain evidence="9 10">3127-1</strain>
    </source>
</reference>
<keyword evidence="10" id="KW-1185">Reference proteome</keyword>
<dbReference type="HAMAP" id="MF_01974">
    <property type="entry name" value="MetAP_1"/>
    <property type="match status" value="1"/>
</dbReference>
<feature type="binding site" evidence="6">
    <location>
        <position position="92"/>
    </location>
    <ligand>
        <name>substrate</name>
    </ligand>
</feature>
<keyword evidence="4 6" id="KW-0479">Metal-binding</keyword>
<dbReference type="GO" id="GO:0006508">
    <property type="term" value="P:proteolysis"/>
    <property type="evidence" value="ECO:0007669"/>
    <property type="project" value="UniProtKB-KW"/>
</dbReference>
<feature type="binding site" evidence="6">
    <location>
        <position position="191"/>
    </location>
    <ligand>
        <name>substrate</name>
    </ligand>
</feature>
<feature type="binding site" evidence="6">
    <location>
        <position position="121"/>
    </location>
    <ligand>
        <name>a divalent metal cation</name>
        <dbReference type="ChEBI" id="CHEBI:60240"/>
        <label>2</label>
        <note>catalytic</note>
    </ligand>
</feature>
<name>A0A2R4VZA5_THEAF</name>
<dbReference type="GO" id="GO:0005829">
    <property type="term" value="C:cytosol"/>
    <property type="evidence" value="ECO:0007669"/>
    <property type="project" value="TreeGrafter"/>
</dbReference>
<proteinExistence type="inferred from homology"/>
<dbReference type="RefSeq" id="WP_108308713.1">
    <property type="nucleotide sequence ID" value="NZ_CP020921.1"/>
</dbReference>
<feature type="binding site" evidence="6">
    <location>
        <position position="184"/>
    </location>
    <ligand>
        <name>a divalent metal cation</name>
        <dbReference type="ChEBI" id="CHEBI:60240"/>
        <label>2</label>
        <note>catalytic</note>
    </ligand>
</feature>
<evidence type="ECO:0000256" key="6">
    <source>
        <dbReference type="HAMAP-Rule" id="MF_01974"/>
    </source>
</evidence>
<comment type="subunit">
    <text evidence="6">Monomer.</text>
</comment>
<evidence type="ECO:0000313" key="10">
    <source>
        <dbReference type="Proteomes" id="UP000244792"/>
    </source>
</evidence>
<dbReference type="AlphaFoldDB" id="A0A2R4VZA5"/>
<dbReference type="PANTHER" id="PTHR43330">
    <property type="entry name" value="METHIONINE AMINOPEPTIDASE"/>
    <property type="match status" value="1"/>
</dbReference>
<keyword evidence="3 6" id="KW-0645">Protease</keyword>
<evidence type="ECO:0000256" key="2">
    <source>
        <dbReference type="ARBA" id="ARBA00022438"/>
    </source>
</evidence>
<dbReference type="Pfam" id="PF00557">
    <property type="entry name" value="Peptidase_M24"/>
    <property type="match status" value="1"/>
</dbReference>
<dbReference type="InterPro" id="IPR000994">
    <property type="entry name" value="Pept_M24"/>
</dbReference>
<feature type="binding site" evidence="6">
    <location>
        <position position="217"/>
    </location>
    <ligand>
        <name>a divalent metal cation</name>
        <dbReference type="ChEBI" id="CHEBI:60240"/>
        <label>2</label>
        <note>catalytic</note>
    </ligand>
</feature>
<evidence type="ECO:0000256" key="3">
    <source>
        <dbReference type="ARBA" id="ARBA00022670"/>
    </source>
</evidence>
<dbReference type="PANTHER" id="PTHR43330:SF27">
    <property type="entry name" value="METHIONINE AMINOPEPTIDASE"/>
    <property type="match status" value="1"/>
</dbReference>
<organism evidence="9 10">
    <name type="scientific">Thermodesulfobium acidiphilum</name>
    <dbReference type="NCBI Taxonomy" id="1794699"/>
    <lineage>
        <taxon>Bacteria</taxon>
        <taxon>Pseudomonadati</taxon>
        <taxon>Thermodesulfobiota</taxon>
        <taxon>Thermodesulfobiia</taxon>
        <taxon>Thermodesulfobiales</taxon>
        <taxon>Thermodesulfobiaceae</taxon>
        <taxon>Thermodesulfobium</taxon>
    </lineage>
</organism>
<feature type="domain" description="Peptidase M24" evidence="8">
    <location>
        <begin position="22"/>
        <end position="255"/>
    </location>
</feature>
<keyword evidence="5 6" id="KW-0378">Hydrolase</keyword>
<evidence type="ECO:0000313" key="9">
    <source>
        <dbReference type="EMBL" id="AWB09875.1"/>
    </source>
</evidence>
<dbReference type="CDD" id="cd01086">
    <property type="entry name" value="MetAP1"/>
    <property type="match status" value="1"/>
</dbReference>
<comment type="catalytic activity">
    <reaction evidence="6 7">
        <text>Release of N-terminal amino acids, preferentially methionine, from peptides and arylamides.</text>
        <dbReference type="EC" id="3.4.11.18"/>
    </reaction>
</comment>
<dbReference type="PRINTS" id="PR00599">
    <property type="entry name" value="MAPEPTIDASE"/>
</dbReference>
<evidence type="ECO:0000256" key="4">
    <source>
        <dbReference type="ARBA" id="ARBA00022723"/>
    </source>
</evidence>
<evidence type="ECO:0000256" key="5">
    <source>
        <dbReference type="ARBA" id="ARBA00022801"/>
    </source>
</evidence>
<evidence type="ECO:0000256" key="1">
    <source>
        <dbReference type="ARBA" id="ARBA00002521"/>
    </source>
</evidence>
<accession>A0A2R4VZA5</accession>
<dbReference type="GO" id="GO:0070006">
    <property type="term" value="F:metalloaminopeptidase activity"/>
    <property type="evidence" value="ECO:0007669"/>
    <property type="project" value="UniProtKB-UniRule"/>
</dbReference>
<feature type="binding site" evidence="6">
    <location>
        <position position="248"/>
    </location>
    <ligand>
        <name>a divalent metal cation</name>
        <dbReference type="ChEBI" id="CHEBI:60240"/>
        <label>1</label>
    </ligand>
</feature>
<comment type="cofactor">
    <cofactor evidence="6">
        <name>Co(2+)</name>
        <dbReference type="ChEBI" id="CHEBI:48828"/>
    </cofactor>
    <cofactor evidence="6">
        <name>Zn(2+)</name>
        <dbReference type="ChEBI" id="CHEBI:29105"/>
    </cofactor>
    <cofactor evidence="6">
        <name>Mn(2+)</name>
        <dbReference type="ChEBI" id="CHEBI:29035"/>
    </cofactor>
    <cofactor evidence="6">
        <name>Fe(2+)</name>
        <dbReference type="ChEBI" id="CHEBI:29033"/>
    </cofactor>
    <text evidence="6">Binds 2 divalent metal cations per subunit. Has a high-affinity and a low affinity metal-binding site. The true nature of the physiological cofactor is under debate. The enzyme is active with cobalt, zinc, manganese or divalent iron ions. Most likely, methionine aminopeptidases function as mononuclear Fe(2+)-metalloproteases under physiological conditions, and the catalytically relevant metal-binding site has been assigned to the histidine-containing high-affinity site.</text>
</comment>
<dbReference type="EC" id="3.4.11.18" evidence="6 7"/>
<dbReference type="InterPro" id="IPR001714">
    <property type="entry name" value="Pept_M24_MAP"/>
</dbReference>
<evidence type="ECO:0000256" key="7">
    <source>
        <dbReference type="RuleBase" id="RU003653"/>
    </source>
</evidence>
<comment type="similarity">
    <text evidence="6">Belongs to the peptidase M24A family. Methionine aminopeptidase type 1 subfamily.</text>
</comment>
<dbReference type="EMBL" id="CP020921">
    <property type="protein sequence ID" value="AWB09875.1"/>
    <property type="molecule type" value="Genomic_DNA"/>
</dbReference>
<dbReference type="GO" id="GO:0046872">
    <property type="term" value="F:metal ion binding"/>
    <property type="evidence" value="ECO:0007669"/>
    <property type="project" value="UniProtKB-UniRule"/>
</dbReference>
<comment type="function">
    <text evidence="1 6">Removes the N-terminal methionine from nascent proteins. The N-terminal methionine is often cleaved when the second residue in the primary sequence is small and uncharged (Met-Ala-, Cys, Gly, Pro, Ser, Thr, or Val). Requires deformylation of the N(alpha)-formylated initiator methionine before it can be hydrolyzed.</text>
</comment>
<keyword evidence="2 6" id="KW-0031">Aminopeptidase</keyword>
<dbReference type="Gene3D" id="3.90.230.10">
    <property type="entry name" value="Creatinase/methionine aminopeptidase superfamily"/>
    <property type="match status" value="1"/>
</dbReference>
<dbReference type="SUPFAM" id="SSF55920">
    <property type="entry name" value="Creatinase/aminopeptidase"/>
    <property type="match status" value="1"/>
</dbReference>
<feature type="binding site" evidence="6">
    <location>
        <position position="121"/>
    </location>
    <ligand>
        <name>a divalent metal cation</name>
        <dbReference type="ChEBI" id="CHEBI:60240"/>
        <label>1</label>
    </ligand>
</feature>
<feature type="binding site" evidence="6">
    <location>
        <position position="110"/>
    </location>
    <ligand>
        <name>a divalent metal cation</name>
        <dbReference type="ChEBI" id="CHEBI:60240"/>
        <label>1</label>
    </ligand>
</feature>
<sequence length="270" mass="29385">MNILLNKNKKIIIKSNEEIMALRKAGRVVGKLLYEIADIIKPGISTYELEKFAEMFFEKEKAIPAFKNYKPSFSAKPFPAILCTSINDEVVHGIPSKKRILKEGDILKIDVGSIVNGWCGDSARTYPVGNISSDARLLLEVTEKSLYAGIDQAVVGGHVSDIGAAVQRFVEAFGFSPVRELSGHGIGRSVHEEPCIPNFGDYGQGPKLLEGMTICIEPMINAGSYEVDLAKDGWTVTTKDKSLSAHFEHMVAITKDGPVILSAWGGDETG</sequence>
<dbReference type="NCBIfam" id="TIGR00500">
    <property type="entry name" value="met_pdase_I"/>
    <property type="match status" value="1"/>
</dbReference>